<dbReference type="AlphaFoldDB" id="D7WCK0"/>
<dbReference type="EMBL" id="ACLJ02000003">
    <property type="protein sequence ID" value="EFK53881.1"/>
    <property type="molecule type" value="Genomic_DNA"/>
</dbReference>
<dbReference type="Proteomes" id="UP000004208">
    <property type="component" value="Unassembled WGS sequence"/>
</dbReference>
<dbReference type="STRING" id="585529.HMPREF0291_11538"/>
<protein>
    <submittedName>
        <fullName evidence="1">Epstein-Barr nuclear antigen 1 domain protein</fullName>
    </submittedName>
</protein>
<keyword evidence="2" id="KW-1185">Reference proteome</keyword>
<dbReference type="HOGENOM" id="CLU_456139_0_0_11"/>
<name>D7WCK0_9CORY</name>
<sequence>MHNAISSVSEPEATKALAELLKNAADILRFNSAAFRNMDLMNATAFDQVDGGAARARTEEKIDSLTVAKPTTSLFAALNPFAGRPFSLETLFGQLIATDVGSMTGISENWLGTATSVGDAVAAIPQALSLLASSSETPAIQRAMSHLSSVEIAGTAYSAKAGILASHTADLVLVTESNSLQTASALAVMRASGSPGLAKAFEETFLETFSPKLTAELVPVTPSFTQLLLPLDSPSGGGSGVTAPDVQAGRAFESIPLPKVMQDAFADAGYGELARATTPAEVISQVGRPNPDMLQSIAAGATPTQAASAAAPSLPPLPAGAGASLPGSLSAPVGGAMTGGGPGLAVAPMGNPGRAGGGPAGAASGFGGVPFAGAGAGTGAGAGGARGTGGLGRMGAGGFGTGGFGAGAGAGGLGAGSGSGAGGLGAGAGAGAGGLGPGVGAGPGAGAGAGAGGAGSNTFIGGQGNQAARGGAAGVPGAYGGGANRGRKGKKGRVQAVTSAVEREGNLKALLGEAPEVVPGVIGAWVREPRR</sequence>
<organism evidence="1 2">
    <name type="scientific">Corynebacterium genitalium ATCC 33030</name>
    <dbReference type="NCBI Taxonomy" id="585529"/>
    <lineage>
        <taxon>Bacteria</taxon>
        <taxon>Bacillati</taxon>
        <taxon>Actinomycetota</taxon>
        <taxon>Actinomycetes</taxon>
        <taxon>Mycobacteriales</taxon>
        <taxon>Corynebacteriaceae</taxon>
        <taxon>Corynebacterium</taxon>
    </lineage>
</organism>
<accession>D7WCK0</accession>
<evidence type="ECO:0000313" key="2">
    <source>
        <dbReference type="Proteomes" id="UP000004208"/>
    </source>
</evidence>
<comment type="caution">
    <text evidence="1">The sequence shown here is derived from an EMBL/GenBank/DDBJ whole genome shotgun (WGS) entry which is preliminary data.</text>
</comment>
<reference evidence="1" key="1">
    <citation type="submission" date="2010-06" db="EMBL/GenBank/DDBJ databases">
        <authorList>
            <person name="Muzny D."/>
            <person name="Qin X."/>
            <person name="Buhay C."/>
            <person name="Dugan-Rocha S."/>
            <person name="Ding Y."/>
            <person name="Chen G."/>
            <person name="Hawes A."/>
            <person name="Holder M."/>
            <person name="Jhangiani S."/>
            <person name="Johnson A."/>
            <person name="Khan Z."/>
            <person name="Li Z."/>
            <person name="Liu W."/>
            <person name="Liu X."/>
            <person name="Perez L."/>
            <person name="Shen H."/>
            <person name="Wang Q."/>
            <person name="Watt J."/>
            <person name="Xi L."/>
            <person name="Xin Y."/>
            <person name="Zhou J."/>
            <person name="Deng J."/>
            <person name="Jiang H."/>
            <person name="Liu Y."/>
            <person name="Qu J."/>
            <person name="Song X.-Z."/>
            <person name="Zhang L."/>
            <person name="Villasana D."/>
            <person name="Johnson A."/>
            <person name="Liu J."/>
            <person name="Liyanage D."/>
            <person name="Lorensuhewa L."/>
            <person name="Robinson T."/>
            <person name="Song A."/>
            <person name="Song B.-B."/>
            <person name="Dinh H."/>
            <person name="Thornton R."/>
            <person name="Coyle M."/>
            <person name="Francisco L."/>
            <person name="Jackson L."/>
            <person name="Javaid M."/>
            <person name="Korchina V."/>
            <person name="Kovar C."/>
            <person name="Mata R."/>
            <person name="Mathew T."/>
            <person name="Ngo R."/>
            <person name="Nguyen L."/>
            <person name="Nguyen N."/>
            <person name="Okwuonu G."/>
            <person name="Ongeri F."/>
            <person name="Pham C."/>
            <person name="Simmons D."/>
            <person name="Wilczek-Boney K."/>
            <person name="Hale W."/>
            <person name="Jakkamsetti A."/>
            <person name="Pham P."/>
            <person name="Ruth R."/>
            <person name="San Lucas F."/>
            <person name="Warren J."/>
            <person name="Zhang J."/>
            <person name="Zhao Z."/>
            <person name="Zhou C."/>
            <person name="Zhu D."/>
            <person name="Lee S."/>
            <person name="Bess C."/>
            <person name="Blankenburg K."/>
            <person name="Forbes L."/>
            <person name="Fu Q."/>
            <person name="Gubbala S."/>
            <person name="Hirani K."/>
            <person name="Jayaseelan J.C."/>
            <person name="Lara F."/>
            <person name="Munidasa M."/>
            <person name="Palculict T."/>
            <person name="Patil S."/>
            <person name="Pu L.-L."/>
            <person name="Saada N."/>
            <person name="Tang L."/>
            <person name="Weissenberger G."/>
            <person name="Zhu Y."/>
            <person name="Hemphill L."/>
            <person name="Shang Y."/>
            <person name="Youmans B."/>
            <person name="Ayvaz T."/>
            <person name="Ross M."/>
            <person name="Santibanez J."/>
            <person name="Aqrawi P."/>
            <person name="Gross S."/>
            <person name="Joshi V."/>
            <person name="Fowler G."/>
            <person name="Nazareth L."/>
            <person name="Reid J."/>
            <person name="Worley K."/>
            <person name="Petrosino J."/>
            <person name="Highlander S."/>
            <person name="Gibbs R."/>
        </authorList>
    </citation>
    <scope>NUCLEOTIDE SEQUENCE [LARGE SCALE GENOMIC DNA]</scope>
    <source>
        <strain evidence="1">ATCC 33030</strain>
    </source>
</reference>
<gene>
    <name evidence="1" type="ORF">HMPREF0291_11538</name>
</gene>
<evidence type="ECO:0000313" key="1">
    <source>
        <dbReference type="EMBL" id="EFK53881.1"/>
    </source>
</evidence>
<proteinExistence type="predicted"/>